<keyword evidence="1" id="KW-0472">Membrane</keyword>
<feature type="transmembrane region" description="Helical" evidence="1">
    <location>
        <begin position="77"/>
        <end position="94"/>
    </location>
</feature>
<protein>
    <submittedName>
        <fullName evidence="2">Uncharacterized protein</fullName>
    </submittedName>
</protein>
<dbReference type="STRING" id="1149755.A0A2J6RJV2"/>
<name>A0A2J6RJV2_HYAVF</name>
<dbReference type="OrthoDB" id="10029326at2759"/>
<proteinExistence type="predicted"/>
<keyword evidence="1" id="KW-1133">Transmembrane helix</keyword>
<evidence type="ECO:0000313" key="3">
    <source>
        <dbReference type="Proteomes" id="UP000235786"/>
    </source>
</evidence>
<feature type="transmembrane region" description="Helical" evidence="1">
    <location>
        <begin position="343"/>
        <end position="370"/>
    </location>
</feature>
<gene>
    <name evidence="2" type="ORF">L207DRAFT_513262</name>
</gene>
<keyword evidence="3" id="KW-1185">Reference proteome</keyword>
<sequence>MKSTSPAKSPKSESIFFRILLALPLLGLFLCARKVLGANVSHYLPVLEEAAKTGWIHDGGNLIPLRTTYSGIKGLDGFLSIFVGFFTPALAGLDHSSISGTKLGEFGVLYAPQRLQSITFIADGIGLNAILALESYRRGNSKTLAAIPTLFLLAAQLLGIGQVFPLFYFLTSITPSPTRLTSKNAASIPFHYASTILPALLFGYIIPSIGTFYPSSPLSSRQAWNFIWQFFPIWIAIFHFLFSRFVSSNGSRSTLSSLRLTYASVFLLSSAAYLYVFLVSPVPISQLFFKDISIWDWERAVGSLSEGTAMFLKWDEIFVVLGTTYWVLLNVRDLKRNGRVEASWVWILIVFGVTSVFFGPGAGVVGMWWWREEALSGEGVVEKRE</sequence>
<evidence type="ECO:0000256" key="1">
    <source>
        <dbReference type="SAM" id="Phobius"/>
    </source>
</evidence>
<feature type="transmembrane region" description="Helical" evidence="1">
    <location>
        <begin position="226"/>
        <end position="246"/>
    </location>
</feature>
<evidence type="ECO:0000313" key="2">
    <source>
        <dbReference type="EMBL" id="PMD38780.1"/>
    </source>
</evidence>
<feature type="transmembrane region" description="Helical" evidence="1">
    <location>
        <begin position="190"/>
        <end position="214"/>
    </location>
</feature>
<dbReference type="EMBL" id="KZ613947">
    <property type="protein sequence ID" value="PMD38780.1"/>
    <property type="molecule type" value="Genomic_DNA"/>
</dbReference>
<dbReference type="AlphaFoldDB" id="A0A2J6RJV2"/>
<feature type="transmembrane region" description="Helical" evidence="1">
    <location>
        <begin position="311"/>
        <end position="331"/>
    </location>
</feature>
<organism evidence="2 3">
    <name type="scientific">Hyaloscypha variabilis (strain UAMH 11265 / GT02V1 / F)</name>
    <name type="common">Meliniomyces variabilis</name>
    <dbReference type="NCBI Taxonomy" id="1149755"/>
    <lineage>
        <taxon>Eukaryota</taxon>
        <taxon>Fungi</taxon>
        <taxon>Dikarya</taxon>
        <taxon>Ascomycota</taxon>
        <taxon>Pezizomycotina</taxon>
        <taxon>Leotiomycetes</taxon>
        <taxon>Helotiales</taxon>
        <taxon>Hyaloscyphaceae</taxon>
        <taxon>Hyaloscypha</taxon>
        <taxon>Hyaloscypha variabilis</taxon>
    </lineage>
</organism>
<keyword evidence="1" id="KW-0812">Transmembrane</keyword>
<accession>A0A2J6RJV2</accession>
<dbReference type="Proteomes" id="UP000235786">
    <property type="component" value="Unassembled WGS sequence"/>
</dbReference>
<reference evidence="2 3" key="1">
    <citation type="submission" date="2016-04" db="EMBL/GenBank/DDBJ databases">
        <title>A degradative enzymes factory behind the ericoid mycorrhizal symbiosis.</title>
        <authorList>
            <consortium name="DOE Joint Genome Institute"/>
            <person name="Martino E."/>
            <person name="Morin E."/>
            <person name="Grelet G."/>
            <person name="Kuo A."/>
            <person name="Kohler A."/>
            <person name="Daghino S."/>
            <person name="Barry K."/>
            <person name="Choi C."/>
            <person name="Cichocki N."/>
            <person name="Clum A."/>
            <person name="Copeland A."/>
            <person name="Hainaut M."/>
            <person name="Haridas S."/>
            <person name="Labutti K."/>
            <person name="Lindquist E."/>
            <person name="Lipzen A."/>
            <person name="Khouja H.-R."/>
            <person name="Murat C."/>
            <person name="Ohm R."/>
            <person name="Olson A."/>
            <person name="Spatafora J."/>
            <person name="Veneault-Fourrey C."/>
            <person name="Henrissat B."/>
            <person name="Grigoriev I."/>
            <person name="Martin F."/>
            <person name="Perotto S."/>
        </authorList>
    </citation>
    <scope>NUCLEOTIDE SEQUENCE [LARGE SCALE GENOMIC DNA]</scope>
    <source>
        <strain evidence="2 3">F</strain>
    </source>
</reference>
<feature type="transmembrane region" description="Helical" evidence="1">
    <location>
        <begin position="145"/>
        <end position="170"/>
    </location>
</feature>
<feature type="transmembrane region" description="Helical" evidence="1">
    <location>
        <begin position="258"/>
        <end position="278"/>
    </location>
</feature>